<evidence type="ECO:0000256" key="2">
    <source>
        <dbReference type="ARBA" id="ARBA00022771"/>
    </source>
</evidence>
<evidence type="ECO:0000259" key="4">
    <source>
        <dbReference type="SMART" id="SM01328"/>
    </source>
</evidence>
<dbReference type="InterPro" id="IPR027377">
    <property type="entry name" value="ZAR1/RTP1-5-like_Znf-3CxxC"/>
</dbReference>
<dbReference type="AlphaFoldDB" id="A0A9N9A043"/>
<name>A0A9N9A043_9GLOM</name>
<accession>A0A9N9A043</accession>
<evidence type="ECO:0000313" key="6">
    <source>
        <dbReference type="Proteomes" id="UP000789508"/>
    </source>
</evidence>
<sequence length="241" mass="29100">MKIIIKTLLTTDILGHVYNKIYGNWVCWASECCYKEWCDNEWPDDEWPDKKPTFTEWLRKKWRQGKKTKYIEWQKGYTTNELENFLEKTSEEMTVFFDEPCKKCHDSETISSFRLYLPFTLTTNEKPDLEIIVHLVWKNFYRVFGYWKCSNCDKTWCSAYTWISLEKYIYQIEGKELEANRDFCSQECKRCKRYSESEMEGYITRYEPLEYSEDGSVHKERLCAKCQSGSHCHLTGDYFGY</sequence>
<keyword evidence="1" id="KW-0479">Metal-binding</keyword>
<proteinExistence type="predicted"/>
<dbReference type="Pfam" id="PF13695">
    <property type="entry name" value="Zn_ribbon_3CxxC"/>
    <property type="match status" value="1"/>
</dbReference>
<gene>
    <name evidence="5" type="ORF">ALEPTO_LOCUS4051</name>
</gene>
<dbReference type="OrthoDB" id="2376871at2759"/>
<dbReference type="EMBL" id="CAJVPS010000867">
    <property type="protein sequence ID" value="CAG8512587.1"/>
    <property type="molecule type" value="Genomic_DNA"/>
</dbReference>
<evidence type="ECO:0000313" key="5">
    <source>
        <dbReference type="EMBL" id="CAG8512587.1"/>
    </source>
</evidence>
<evidence type="ECO:0000256" key="3">
    <source>
        <dbReference type="ARBA" id="ARBA00022833"/>
    </source>
</evidence>
<dbReference type="SMART" id="SM01328">
    <property type="entry name" value="zf-3CxxC"/>
    <property type="match status" value="1"/>
</dbReference>
<evidence type="ECO:0000256" key="1">
    <source>
        <dbReference type="ARBA" id="ARBA00022723"/>
    </source>
</evidence>
<comment type="caution">
    <text evidence="5">The sequence shown here is derived from an EMBL/GenBank/DDBJ whole genome shotgun (WGS) entry which is preliminary data.</text>
</comment>
<protein>
    <submittedName>
        <fullName evidence="5">8653_t:CDS:1</fullName>
    </submittedName>
</protein>
<keyword evidence="3" id="KW-0862">Zinc</keyword>
<keyword evidence="2" id="KW-0863">Zinc-finger</keyword>
<keyword evidence="6" id="KW-1185">Reference proteome</keyword>
<dbReference type="GO" id="GO:0008270">
    <property type="term" value="F:zinc ion binding"/>
    <property type="evidence" value="ECO:0007669"/>
    <property type="project" value="UniProtKB-KW"/>
</dbReference>
<feature type="domain" description="3CxxC-type" evidence="4">
    <location>
        <begin position="142"/>
        <end position="229"/>
    </location>
</feature>
<organism evidence="5 6">
    <name type="scientific">Ambispora leptoticha</name>
    <dbReference type="NCBI Taxonomy" id="144679"/>
    <lineage>
        <taxon>Eukaryota</taxon>
        <taxon>Fungi</taxon>
        <taxon>Fungi incertae sedis</taxon>
        <taxon>Mucoromycota</taxon>
        <taxon>Glomeromycotina</taxon>
        <taxon>Glomeromycetes</taxon>
        <taxon>Archaeosporales</taxon>
        <taxon>Ambisporaceae</taxon>
        <taxon>Ambispora</taxon>
    </lineage>
</organism>
<reference evidence="5" key="1">
    <citation type="submission" date="2021-06" db="EMBL/GenBank/DDBJ databases">
        <authorList>
            <person name="Kallberg Y."/>
            <person name="Tangrot J."/>
            <person name="Rosling A."/>
        </authorList>
    </citation>
    <scope>NUCLEOTIDE SEQUENCE</scope>
    <source>
        <strain evidence="5">FL130A</strain>
    </source>
</reference>
<dbReference type="Proteomes" id="UP000789508">
    <property type="component" value="Unassembled WGS sequence"/>
</dbReference>